<dbReference type="GO" id="GO:0005737">
    <property type="term" value="C:cytoplasm"/>
    <property type="evidence" value="ECO:0007669"/>
    <property type="project" value="TreeGrafter"/>
</dbReference>
<dbReference type="AlphaFoldDB" id="A0AAD4CM62"/>
<dbReference type="Pfam" id="PF01227">
    <property type="entry name" value="GTP_cyclohydroI"/>
    <property type="match status" value="1"/>
</dbReference>
<dbReference type="FunFam" id="3.30.1130.10:FF:000012">
    <property type="entry name" value="GTP cyclohydrolase 1"/>
    <property type="match status" value="1"/>
</dbReference>
<evidence type="ECO:0000256" key="4">
    <source>
        <dbReference type="ARBA" id="ARBA00017272"/>
    </source>
</evidence>
<dbReference type="NCBIfam" id="TIGR00063">
    <property type="entry name" value="folE"/>
    <property type="match status" value="1"/>
</dbReference>
<dbReference type="SUPFAM" id="SSF55620">
    <property type="entry name" value="Tetrahydrobiopterin biosynthesis enzymes-like"/>
    <property type="match status" value="1"/>
</dbReference>
<dbReference type="NCBIfam" id="NF006825">
    <property type="entry name" value="PRK09347.1-2"/>
    <property type="match status" value="1"/>
</dbReference>
<dbReference type="InterPro" id="IPR001474">
    <property type="entry name" value="GTP_CycHdrlase_I"/>
</dbReference>
<feature type="domain" description="GTP cyclohydrolase I" evidence="12">
    <location>
        <begin position="35"/>
        <end position="212"/>
    </location>
</feature>
<dbReference type="GO" id="GO:0003934">
    <property type="term" value="F:GTP cyclohydrolase I activity"/>
    <property type="evidence" value="ECO:0007669"/>
    <property type="project" value="UniProtKB-EC"/>
</dbReference>
<evidence type="ECO:0000256" key="10">
    <source>
        <dbReference type="ARBA" id="ARBA00030854"/>
    </source>
</evidence>
<evidence type="ECO:0000256" key="11">
    <source>
        <dbReference type="ARBA" id="ARBA00055676"/>
    </source>
</evidence>
<keyword evidence="8" id="KW-0289">Folate biosynthesis</keyword>
<comment type="pathway">
    <text evidence="1">Cofactor biosynthesis; 7,8-dihydroneopterin triphosphate biosynthesis; 7,8-dihydroneopterin triphosphate from GTP: step 1/1.</text>
</comment>
<comment type="function">
    <text evidence="11">GTP cyclohydrolase 1 is the first enzyme in the biosynthetic pathway leading to folic acid.</text>
</comment>
<evidence type="ECO:0000256" key="9">
    <source>
        <dbReference type="ARBA" id="ARBA00023134"/>
    </source>
</evidence>
<dbReference type="GO" id="GO:0006729">
    <property type="term" value="P:tetrahydrobiopterin biosynthetic process"/>
    <property type="evidence" value="ECO:0007669"/>
    <property type="project" value="TreeGrafter"/>
</dbReference>
<dbReference type="GO" id="GO:0005525">
    <property type="term" value="F:GTP binding"/>
    <property type="evidence" value="ECO:0007669"/>
    <property type="project" value="UniProtKB-KW"/>
</dbReference>
<evidence type="ECO:0000256" key="3">
    <source>
        <dbReference type="ARBA" id="ARBA00012715"/>
    </source>
</evidence>
<dbReference type="Gene3D" id="3.30.1130.10">
    <property type="match status" value="1"/>
</dbReference>
<protein>
    <recommendedName>
        <fullName evidence="4">GTP cyclohydrolase 1</fullName>
        <ecNumber evidence="3">3.5.4.16</ecNumber>
    </recommendedName>
    <alternativeName>
        <fullName evidence="10">GTP cyclohydrolase I</fullName>
    </alternativeName>
</protein>
<dbReference type="NCBIfam" id="NF006826">
    <property type="entry name" value="PRK09347.1-3"/>
    <property type="match status" value="1"/>
</dbReference>
<evidence type="ECO:0000256" key="5">
    <source>
        <dbReference type="ARBA" id="ARBA00022533"/>
    </source>
</evidence>
<reference evidence="13" key="2">
    <citation type="submission" date="2020-02" db="EMBL/GenBank/DDBJ databases">
        <authorList>
            <person name="Gilchrist C.L.M."/>
            <person name="Chooi Y.-H."/>
        </authorList>
    </citation>
    <scope>NUCLEOTIDE SEQUENCE</scope>
    <source>
        <strain evidence="13">MST-FP2251</strain>
    </source>
</reference>
<dbReference type="HAMAP" id="MF_00223">
    <property type="entry name" value="FolE"/>
    <property type="match status" value="1"/>
</dbReference>
<dbReference type="InterPro" id="IPR018234">
    <property type="entry name" value="GTP_CycHdrlase_I_CS"/>
</dbReference>
<dbReference type="InterPro" id="IPR043134">
    <property type="entry name" value="GTP-CH-I_N"/>
</dbReference>
<keyword evidence="14" id="KW-1185">Reference proteome</keyword>
<dbReference type="FunFam" id="1.10.286.10:FF:000003">
    <property type="entry name" value="GTP cyclohydrolase 1"/>
    <property type="match status" value="1"/>
</dbReference>
<dbReference type="PANTHER" id="PTHR11109">
    <property type="entry name" value="GTP CYCLOHYDROLASE I"/>
    <property type="match status" value="1"/>
</dbReference>
<dbReference type="PANTHER" id="PTHR11109:SF7">
    <property type="entry name" value="GTP CYCLOHYDROLASE 1"/>
    <property type="match status" value="1"/>
</dbReference>
<evidence type="ECO:0000313" key="13">
    <source>
        <dbReference type="EMBL" id="KAF9888892.1"/>
    </source>
</evidence>
<dbReference type="InterPro" id="IPR020602">
    <property type="entry name" value="GTP_CycHdrlase_I_dom"/>
</dbReference>
<sequence>MSQTYQYSGHSSIGVAPAMNPSTDTLCQDTREQTIAAAMRTILKCLGEDPQREGIIHTPERYARAMLFFTQGYQREVHEVVNNAIFPVDGQDLVLVKDIDIFSLCEHHLVPFHGKVHIGYIPNGRVLGLSKLARIADIYAHRLQIQERLTQEIAQAIAHNLSPAGVDVVVQFTHMCMAMRGVQKSGAVTTTACMTGVLGEDQDLKRHFWDLMRQQR</sequence>
<evidence type="ECO:0000259" key="12">
    <source>
        <dbReference type="Pfam" id="PF01227"/>
    </source>
</evidence>
<comment type="similarity">
    <text evidence="2">Belongs to the GTP cyclohydrolase I family.</text>
</comment>
<dbReference type="GO" id="GO:0008270">
    <property type="term" value="F:zinc ion binding"/>
    <property type="evidence" value="ECO:0007669"/>
    <property type="project" value="TreeGrafter"/>
</dbReference>
<evidence type="ECO:0000256" key="1">
    <source>
        <dbReference type="ARBA" id="ARBA00005080"/>
    </source>
</evidence>
<evidence type="ECO:0000256" key="2">
    <source>
        <dbReference type="ARBA" id="ARBA00008085"/>
    </source>
</evidence>
<evidence type="ECO:0000256" key="8">
    <source>
        <dbReference type="ARBA" id="ARBA00022909"/>
    </source>
</evidence>
<reference evidence="13" key="1">
    <citation type="journal article" date="2019" name="Beilstein J. Org. Chem.">
        <title>Nanangenines: drimane sesquiterpenoids as the dominant metabolite cohort of a novel Australian fungus, Aspergillus nanangensis.</title>
        <authorList>
            <person name="Lacey H.J."/>
            <person name="Gilchrist C.L.M."/>
            <person name="Crombie A."/>
            <person name="Kalaitzis J.A."/>
            <person name="Vuong D."/>
            <person name="Rutledge P.J."/>
            <person name="Turner P."/>
            <person name="Pitt J.I."/>
            <person name="Lacey E."/>
            <person name="Chooi Y.H."/>
            <person name="Piggott A.M."/>
        </authorList>
    </citation>
    <scope>NUCLEOTIDE SEQUENCE</scope>
    <source>
        <strain evidence="13">MST-FP2251</strain>
    </source>
</reference>
<evidence type="ECO:0000313" key="14">
    <source>
        <dbReference type="Proteomes" id="UP001194746"/>
    </source>
</evidence>
<proteinExistence type="inferred from homology"/>
<dbReference type="InterPro" id="IPR043133">
    <property type="entry name" value="GTP-CH-I_C/QueF"/>
</dbReference>
<keyword evidence="9" id="KW-0342">GTP-binding</keyword>
<comment type="caution">
    <text evidence="13">The sequence shown here is derived from an EMBL/GenBank/DDBJ whole genome shotgun (WGS) entry which is preliminary data.</text>
</comment>
<name>A0AAD4CM62_ASPNN</name>
<dbReference type="Gene3D" id="1.10.286.10">
    <property type="match status" value="1"/>
</dbReference>
<keyword evidence="6" id="KW-0547">Nucleotide-binding</keyword>
<evidence type="ECO:0000256" key="7">
    <source>
        <dbReference type="ARBA" id="ARBA00022801"/>
    </source>
</evidence>
<keyword evidence="5" id="KW-0021">Allosteric enzyme</keyword>
<dbReference type="PROSITE" id="PS00859">
    <property type="entry name" value="GTP_CYCLOHYDROL_1_1"/>
    <property type="match status" value="1"/>
</dbReference>
<gene>
    <name evidence="13" type="ORF">FE257_008262</name>
</gene>
<keyword evidence="7" id="KW-0378">Hydrolase</keyword>
<organism evidence="13 14">
    <name type="scientific">Aspergillus nanangensis</name>
    <dbReference type="NCBI Taxonomy" id="2582783"/>
    <lineage>
        <taxon>Eukaryota</taxon>
        <taxon>Fungi</taxon>
        <taxon>Dikarya</taxon>
        <taxon>Ascomycota</taxon>
        <taxon>Pezizomycotina</taxon>
        <taxon>Eurotiomycetes</taxon>
        <taxon>Eurotiomycetidae</taxon>
        <taxon>Eurotiales</taxon>
        <taxon>Aspergillaceae</taxon>
        <taxon>Aspergillus</taxon>
        <taxon>Aspergillus subgen. Circumdati</taxon>
    </lineage>
</organism>
<dbReference type="Proteomes" id="UP001194746">
    <property type="component" value="Unassembled WGS sequence"/>
</dbReference>
<accession>A0AAD4CM62</accession>
<dbReference type="PROSITE" id="PS00860">
    <property type="entry name" value="GTP_CYCLOHYDROL_1_2"/>
    <property type="match status" value="1"/>
</dbReference>
<dbReference type="EC" id="3.5.4.16" evidence="3"/>
<dbReference type="GO" id="GO:0046654">
    <property type="term" value="P:tetrahydrofolate biosynthetic process"/>
    <property type="evidence" value="ECO:0007669"/>
    <property type="project" value="InterPro"/>
</dbReference>
<dbReference type="EMBL" id="VCAU01000042">
    <property type="protein sequence ID" value="KAF9888892.1"/>
    <property type="molecule type" value="Genomic_DNA"/>
</dbReference>
<evidence type="ECO:0000256" key="6">
    <source>
        <dbReference type="ARBA" id="ARBA00022741"/>
    </source>
</evidence>
<dbReference type="GO" id="GO:0046656">
    <property type="term" value="P:folic acid biosynthetic process"/>
    <property type="evidence" value="ECO:0007669"/>
    <property type="project" value="UniProtKB-KW"/>
</dbReference>